<evidence type="ECO:0000313" key="2">
    <source>
        <dbReference type="Proteomes" id="UP000298663"/>
    </source>
</evidence>
<organism evidence="1 2">
    <name type="scientific">Steinernema carpocapsae</name>
    <name type="common">Entomopathogenic nematode</name>
    <dbReference type="NCBI Taxonomy" id="34508"/>
    <lineage>
        <taxon>Eukaryota</taxon>
        <taxon>Metazoa</taxon>
        <taxon>Ecdysozoa</taxon>
        <taxon>Nematoda</taxon>
        <taxon>Chromadorea</taxon>
        <taxon>Rhabditida</taxon>
        <taxon>Tylenchina</taxon>
        <taxon>Panagrolaimomorpha</taxon>
        <taxon>Strongyloidoidea</taxon>
        <taxon>Steinernematidae</taxon>
        <taxon>Steinernema</taxon>
    </lineage>
</organism>
<protein>
    <submittedName>
        <fullName evidence="1">Uncharacterized protein</fullName>
    </submittedName>
</protein>
<evidence type="ECO:0000313" key="1">
    <source>
        <dbReference type="EMBL" id="TKR59624.1"/>
    </source>
</evidence>
<comment type="caution">
    <text evidence="1">The sequence shown here is derived from an EMBL/GenBank/DDBJ whole genome shotgun (WGS) entry which is preliminary data.</text>
</comment>
<dbReference type="Proteomes" id="UP000298663">
    <property type="component" value="Unassembled WGS sequence"/>
</dbReference>
<dbReference type="AlphaFoldDB" id="A0A4U5LU52"/>
<name>A0A4U5LU52_STECR</name>
<reference evidence="1 2" key="1">
    <citation type="journal article" date="2015" name="Genome Biol.">
        <title>Comparative genomics of Steinernema reveals deeply conserved gene regulatory networks.</title>
        <authorList>
            <person name="Dillman A.R."/>
            <person name="Macchietto M."/>
            <person name="Porter C.F."/>
            <person name="Rogers A."/>
            <person name="Williams B."/>
            <person name="Antoshechkin I."/>
            <person name="Lee M.M."/>
            <person name="Goodwin Z."/>
            <person name="Lu X."/>
            <person name="Lewis E.E."/>
            <person name="Goodrich-Blair H."/>
            <person name="Stock S.P."/>
            <person name="Adams B.J."/>
            <person name="Sternberg P.W."/>
            <person name="Mortazavi A."/>
        </authorList>
    </citation>
    <scope>NUCLEOTIDE SEQUENCE [LARGE SCALE GENOMIC DNA]</scope>
    <source>
        <strain evidence="1 2">ALL</strain>
    </source>
</reference>
<accession>A0A4U5LU52</accession>
<sequence length="225" mass="25811">MAIPSSSRGHAVSQFPSATFSQASSQLSQKSHDHIKKFVGDFINRGAKVQQLLQDQKPDLLANVEKYRGPLRNLFQKTLSKESTKMKVFNYLLQGCADDHGTQLLEVAKYWIIMLDEFGLNLEASMEEEYRFNILWLLLETLRVVDYLSIENVLNISTHLSDKIKGETILKLYGSFEQFFLAEQRVCLRFASGLSLILKMKARMCHMEVKKSLDQKPSIRPSWSC</sequence>
<reference evidence="1 2" key="2">
    <citation type="journal article" date="2019" name="G3 (Bethesda)">
        <title>Hybrid Assembly of the Genome of the Entomopathogenic Nematode Steinernema carpocapsae Identifies the X-Chromosome.</title>
        <authorList>
            <person name="Serra L."/>
            <person name="Macchietto M."/>
            <person name="Macias-Munoz A."/>
            <person name="McGill C.J."/>
            <person name="Rodriguez I.M."/>
            <person name="Rodriguez B."/>
            <person name="Murad R."/>
            <person name="Mortazavi A."/>
        </authorList>
    </citation>
    <scope>NUCLEOTIDE SEQUENCE [LARGE SCALE GENOMIC DNA]</scope>
    <source>
        <strain evidence="1 2">ALL</strain>
    </source>
</reference>
<dbReference type="EMBL" id="AZBU02000012">
    <property type="protein sequence ID" value="TKR59624.1"/>
    <property type="molecule type" value="Genomic_DNA"/>
</dbReference>
<keyword evidence="2" id="KW-1185">Reference proteome</keyword>
<gene>
    <name evidence="1" type="ORF">L596_029267</name>
</gene>
<proteinExistence type="predicted"/>